<reference evidence="1" key="1">
    <citation type="journal article" date="2020" name="Stud. Mycol.">
        <title>101 Dothideomycetes genomes: a test case for predicting lifestyles and emergence of pathogens.</title>
        <authorList>
            <person name="Haridas S."/>
            <person name="Albert R."/>
            <person name="Binder M."/>
            <person name="Bloem J."/>
            <person name="Labutti K."/>
            <person name="Salamov A."/>
            <person name="Andreopoulos B."/>
            <person name="Baker S."/>
            <person name="Barry K."/>
            <person name="Bills G."/>
            <person name="Bluhm B."/>
            <person name="Cannon C."/>
            <person name="Castanera R."/>
            <person name="Culley D."/>
            <person name="Daum C."/>
            <person name="Ezra D."/>
            <person name="Gonzalez J."/>
            <person name="Henrissat B."/>
            <person name="Kuo A."/>
            <person name="Liang C."/>
            <person name="Lipzen A."/>
            <person name="Lutzoni F."/>
            <person name="Magnuson J."/>
            <person name="Mondo S."/>
            <person name="Nolan M."/>
            <person name="Ohm R."/>
            <person name="Pangilinan J."/>
            <person name="Park H.-J."/>
            <person name="Ramirez L."/>
            <person name="Alfaro M."/>
            <person name="Sun H."/>
            <person name="Tritt A."/>
            <person name="Yoshinaga Y."/>
            <person name="Zwiers L.-H."/>
            <person name="Turgeon B."/>
            <person name="Goodwin S."/>
            <person name="Spatafora J."/>
            <person name="Crous P."/>
            <person name="Grigoriev I."/>
        </authorList>
    </citation>
    <scope>NUCLEOTIDE SEQUENCE</scope>
    <source>
        <strain evidence="1">CBS 122368</strain>
    </source>
</reference>
<organism evidence="1 2">
    <name type="scientific">Trematosphaeria pertusa</name>
    <dbReference type="NCBI Taxonomy" id="390896"/>
    <lineage>
        <taxon>Eukaryota</taxon>
        <taxon>Fungi</taxon>
        <taxon>Dikarya</taxon>
        <taxon>Ascomycota</taxon>
        <taxon>Pezizomycotina</taxon>
        <taxon>Dothideomycetes</taxon>
        <taxon>Pleosporomycetidae</taxon>
        <taxon>Pleosporales</taxon>
        <taxon>Massarineae</taxon>
        <taxon>Trematosphaeriaceae</taxon>
        <taxon>Trematosphaeria</taxon>
    </lineage>
</organism>
<gene>
    <name evidence="1" type="ORF">BU26DRAFT_520911</name>
</gene>
<sequence>MQRCESPFANIPIGTSCAALHSELKPFLLQQNKITRVSVHDKFNSSCPTLSQLPISRSLAHTPFDAR</sequence>
<proteinExistence type="predicted"/>
<dbReference type="AlphaFoldDB" id="A0A6A6I922"/>
<dbReference type="RefSeq" id="XP_033681446.1">
    <property type="nucleotide sequence ID" value="XM_033829403.1"/>
</dbReference>
<name>A0A6A6I922_9PLEO</name>
<accession>A0A6A6I922</accession>
<keyword evidence="2" id="KW-1185">Reference proteome</keyword>
<dbReference type="Proteomes" id="UP000800094">
    <property type="component" value="Unassembled WGS sequence"/>
</dbReference>
<dbReference type="EMBL" id="ML987198">
    <property type="protein sequence ID" value="KAF2246442.1"/>
    <property type="molecule type" value="Genomic_DNA"/>
</dbReference>
<evidence type="ECO:0000313" key="2">
    <source>
        <dbReference type="Proteomes" id="UP000800094"/>
    </source>
</evidence>
<evidence type="ECO:0000313" key="1">
    <source>
        <dbReference type="EMBL" id="KAF2246442.1"/>
    </source>
</evidence>
<dbReference type="GeneID" id="54582733"/>
<protein>
    <submittedName>
        <fullName evidence="1">Uncharacterized protein</fullName>
    </submittedName>
</protein>
<dbReference type="PROSITE" id="PS51257">
    <property type="entry name" value="PROKAR_LIPOPROTEIN"/>
    <property type="match status" value="1"/>
</dbReference>